<name>A0A410WUQ6_9BACL</name>
<evidence type="ECO:0000313" key="2">
    <source>
        <dbReference type="EMBL" id="QAV18051.1"/>
    </source>
</evidence>
<protein>
    <submittedName>
        <fullName evidence="2">Uncharacterized protein</fullName>
    </submittedName>
</protein>
<evidence type="ECO:0000256" key="1">
    <source>
        <dbReference type="SAM" id="MobiDB-lite"/>
    </source>
</evidence>
<feature type="compositionally biased region" description="Gly residues" evidence="1">
    <location>
        <begin position="142"/>
        <end position="155"/>
    </location>
</feature>
<accession>A0A410WUQ6</accession>
<feature type="compositionally biased region" description="Low complexity" evidence="1">
    <location>
        <begin position="170"/>
        <end position="191"/>
    </location>
</feature>
<gene>
    <name evidence="2" type="ORF">PC41400_10385</name>
</gene>
<dbReference type="GeneID" id="95379149"/>
<proteinExistence type="predicted"/>
<dbReference type="InterPro" id="IPR024562">
    <property type="entry name" value="YqhG"/>
</dbReference>
<dbReference type="Proteomes" id="UP000288943">
    <property type="component" value="Chromosome"/>
</dbReference>
<dbReference type="EMBL" id="CP026520">
    <property type="protein sequence ID" value="QAV18051.1"/>
    <property type="molecule type" value="Genomic_DNA"/>
</dbReference>
<dbReference type="Pfam" id="PF11079">
    <property type="entry name" value="YqhG"/>
    <property type="match status" value="2"/>
</dbReference>
<evidence type="ECO:0000313" key="3">
    <source>
        <dbReference type="Proteomes" id="UP000288943"/>
    </source>
</evidence>
<feature type="compositionally biased region" description="Gly residues" evidence="1">
    <location>
        <begin position="111"/>
        <end position="120"/>
    </location>
</feature>
<feature type="region of interest" description="Disordered" evidence="1">
    <location>
        <begin position="76"/>
        <end position="121"/>
    </location>
</feature>
<feature type="compositionally biased region" description="Low complexity" evidence="1">
    <location>
        <begin position="76"/>
        <end position="110"/>
    </location>
</feature>
<sequence length="427" mass="45047">MNTAQVERFVMRFLEAYNCRIIEKTKHAVIVNLSPEADKELTGRSYYWSFVERTGVEPETMTYRFVFDPEGDAAASAAARPVPAGPRNGTLGAAGPQPGAAERQAQEAAGTGNGPQGGLAAGTAGSAGPVAVAGAVSAAPGAAGGVGQAAGGGTVPAGSSGTPSPQGTLAAGAAGSAASAGSVPGGAAPAPGSGGSPPEAIRSADSILGRYFGTAPAPPVGRVPRDEVTFGSRRLQQLFATALNNGRFTRLFEAPPQAPGSPLPGRSAPLTYCSWMNVNYKVEYACDMKRSEVHSLAIQMTTGEIREEFHPSMLTRKLAPKLPANIHLLGDNLTLSRAASILEDYLEQKIRRTDLRWADRANQVLAEEHQLVRLYYEGMLTAAEPEAREELEIRYAARQAEVDWQYRPRVHVSVINCGLFHLRADER</sequence>
<dbReference type="KEGG" id="pchi:PC41400_10385"/>
<dbReference type="AlphaFoldDB" id="A0A410WUQ6"/>
<feature type="region of interest" description="Disordered" evidence="1">
    <location>
        <begin position="142"/>
        <end position="202"/>
    </location>
</feature>
<dbReference type="RefSeq" id="WP_042230790.1">
    <property type="nucleotide sequence ID" value="NZ_CP026520.1"/>
</dbReference>
<dbReference type="OrthoDB" id="2433584at2"/>
<organism evidence="2 3">
    <name type="scientific">Paenibacillus chitinolyticus</name>
    <dbReference type="NCBI Taxonomy" id="79263"/>
    <lineage>
        <taxon>Bacteria</taxon>
        <taxon>Bacillati</taxon>
        <taxon>Bacillota</taxon>
        <taxon>Bacilli</taxon>
        <taxon>Bacillales</taxon>
        <taxon>Paenibacillaceae</taxon>
        <taxon>Paenibacillus</taxon>
    </lineage>
</organism>
<reference evidence="2 3" key="1">
    <citation type="submission" date="2018-01" db="EMBL/GenBank/DDBJ databases">
        <title>The whole genome sequencing and assembly of Paenibacillus chitinolyticus KCCM 41400 strain.</title>
        <authorList>
            <person name="Kim J.-Y."/>
            <person name="Park M.-K."/>
            <person name="Lee Y.-J."/>
            <person name="Yi H."/>
            <person name="Bahn Y.-S."/>
            <person name="Kim J.F."/>
            <person name="Lee D.-W."/>
        </authorList>
    </citation>
    <scope>NUCLEOTIDE SEQUENCE [LARGE SCALE GENOMIC DNA]</scope>
    <source>
        <strain evidence="2 3">KCCM 41400</strain>
    </source>
</reference>